<protein>
    <recommendedName>
        <fullName evidence="3">RiboL-PSP-HEPN domain-containing protein</fullName>
    </recommendedName>
</protein>
<dbReference type="EMBL" id="JACRSP010000002">
    <property type="protein sequence ID" value="MBC8535829.1"/>
    <property type="molecule type" value="Genomic_DNA"/>
</dbReference>
<gene>
    <name evidence="1" type="ORF">H8695_03875</name>
</gene>
<sequence>MTDDRRLDTLLEEFQGMCDVCLKCFYSAVDLHENHPEIRPLFDDAMRDMVVEQAFARVLNEWQNFLEQSFLLLMLGVPLRGGTPVKTYVSPLDIEHAQRLVRNTNPYPDWGDLDKVLTCAENFFESGGPFAVLKTMRSQLNAVKKVRNRVAHNSAKARKDFENLVRGVKPRQTFFEYYTVYLKDVAELLTGPPLHSDGGTP</sequence>
<dbReference type="RefSeq" id="WP_249299573.1">
    <property type="nucleotide sequence ID" value="NZ_JACRSP010000002.1"/>
</dbReference>
<organism evidence="1 2">
    <name type="scientific">Feifania hominis</name>
    <dbReference type="NCBI Taxonomy" id="2763660"/>
    <lineage>
        <taxon>Bacteria</taxon>
        <taxon>Bacillati</taxon>
        <taxon>Bacillota</taxon>
        <taxon>Clostridia</taxon>
        <taxon>Eubacteriales</taxon>
        <taxon>Feifaniaceae</taxon>
        <taxon>Feifania</taxon>
    </lineage>
</organism>
<dbReference type="Proteomes" id="UP000620366">
    <property type="component" value="Unassembled WGS sequence"/>
</dbReference>
<comment type="caution">
    <text evidence="1">The sequence shown here is derived from an EMBL/GenBank/DDBJ whole genome shotgun (WGS) entry which is preliminary data.</text>
</comment>
<proteinExistence type="predicted"/>
<evidence type="ECO:0008006" key="3">
    <source>
        <dbReference type="Google" id="ProtNLM"/>
    </source>
</evidence>
<reference evidence="1" key="1">
    <citation type="submission" date="2020-08" db="EMBL/GenBank/DDBJ databases">
        <title>Genome public.</title>
        <authorList>
            <person name="Liu C."/>
            <person name="Sun Q."/>
        </authorList>
    </citation>
    <scope>NUCLEOTIDE SEQUENCE</scope>
    <source>
        <strain evidence="1">BX7</strain>
    </source>
</reference>
<dbReference type="AlphaFoldDB" id="A0A926DEG8"/>
<accession>A0A926DEG8</accession>
<evidence type="ECO:0000313" key="1">
    <source>
        <dbReference type="EMBL" id="MBC8535829.1"/>
    </source>
</evidence>
<keyword evidence="2" id="KW-1185">Reference proteome</keyword>
<name>A0A926DEG8_9FIRM</name>
<evidence type="ECO:0000313" key="2">
    <source>
        <dbReference type="Proteomes" id="UP000620366"/>
    </source>
</evidence>